<dbReference type="Gene3D" id="2.130.10.10">
    <property type="entry name" value="YVTN repeat-like/Quinoprotein amine dehydrogenase"/>
    <property type="match status" value="2"/>
</dbReference>
<feature type="region of interest" description="Disordered" evidence="10">
    <location>
        <begin position="731"/>
        <end position="750"/>
    </location>
</feature>
<keyword evidence="6" id="KW-0507">mRNA processing</keyword>
<keyword evidence="4" id="KW-0597">Phosphoprotein</keyword>
<evidence type="ECO:0000256" key="4">
    <source>
        <dbReference type="ARBA" id="ARBA00022553"/>
    </source>
</evidence>
<dbReference type="InterPro" id="IPR036322">
    <property type="entry name" value="WD40_repeat_dom_sf"/>
</dbReference>
<evidence type="ECO:0000256" key="6">
    <source>
        <dbReference type="ARBA" id="ARBA00022664"/>
    </source>
</evidence>
<evidence type="ECO:0000256" key="1">
    <source>
        <dbReference type="ARBA" id="ARBA00004201"/>
    </source>
</evidence>
<dbReference type="GO" id="GO:0006397">
    <property type="term" value="P:mRNA processing"/>
    <property type="evidence" value="ECO:0007669"/>
    <property type="project" value="UniProtKB-KW"/>
</dbReference>
<feature type="compositionally biased region" description="Pro residues" evidence="10">
    <location>
        <begin position="76"/>
        <end position="94"/>
    </location>
</feature>
<feature type="region of interest" description="Disordered" evidence="10">
    <location>
        <begin position="701"/>
        <end position="724"/>
    </location>
</feature>
<evidence type="ECO:0000256" key="10">
    <source>
        <dbReference type="SAM" id="MobiDB-lite"/>
    </source>
</evidence>
<dbReference type="PANTHER" id="PTHR15598:SF5">
    <property type="entry name" value="ENHANCER OF MRNA-DECAPPING PROTEIN 4"/>
    <property type="match status" value="1"/>
</dbReference>
<dbReference type="EMBL" id="OX459118">
    <property type="protein sequence ID" value="CAI9088140.1"/>
    <property type="molecule type" value="Genomic_DNA"/>
</dbReference>
<evidence type="ECO:0000313" key="13">
    <source>
        <dbReference type="EMBL" id="CAI9088140.1"/>
    </source>
</evidence>
<reference evidence="13" key="1">
    <citation type="submission" date="2023-03" db="EMBL/GenBank/DDBJ databases">
        <authorList>
            <person name="Julca I."/>
        </authorList>
    </citation>
    <scope>NUCLEOTIDE SEQUENCE</scope>
</reference>
<dbReference type="InterPro" id="IPR044938">
    <property type="entry name" value="EDC4_C_sf"/>
</dbReference>
<evidence type="ECO:0000256" key="8">
    <source>
        <dbReference type="ARBA" id="ARBA00023054"/>
    </source>
</evidence>
<sequence>MASPGNPNQPGGGPIDMQKFFKPSPPSSSPNPPLPQNPISSGITSPVSSTAAVVSSSNNNTSNPNPLQNPNLISGPFPPPSASYPPPTGVPPGGPFSYPHQNSPFHHHHYLHQQQPPPPQFHHLPQFSNPPPPQQLQPDPSSSAQFTTTNLHHQQRSMSFPTPPLQPPLSGPLHHQFQNNYPNPTGNSNSSNGNGGNTTSNNAPQNPGARLMALLSAPLPSTPDFSQQPAAVAMAPIQPTTSGGSDFSTSAPNLPQMTSGPIPNIQGYPHPVPMRMLSSKLPKGRHLIGDHVSYDIDVRQPGEVQPQLEVTPITKYASDPELVLGRQIAVNKTYICYGLKLGAIRVLNINTASRSLLKGLGQRVTDMAFFAEDVHLLASASVDGRVYIWKITEVTDEEDKANITGKIVIAVHFIGEGESVHTRVCWHCHKQEVLVVGLGKRVLKFDTTKIGKGEAYSAEEPLRCPVDKLIDGVQLVGNHDGEVTDLSMCQWMTSRLVSASVDGTIKIWEDRKTLPIAVLRPHDGLPVNSATFLTAPGHPQHIILITGGPLNREVKIWASASEEGFLLDSESWLCTQSLELKCSAEASVEDSFFNQVVALSQAGLLLLANAKKNAIYAVHLDYGSNPASTRMDYIAGFTVTMPILSFTGTSELLPNGEQIVQLYCVQTQAIQQYALDLSLCLPPPMDSAILDKSESIPSRDAVSSDAYVSSEPSEGRATEIPLSGSVAKFSGRDMGSENVSSTSVESVPLQDYATSTTESKSITLPPVTANVDIASIASPPLPLSPRLSRNLSGLRSPLKSLDPGSSLSDRGGDSKVIEYSVDRQMDTIHPTSSDVGSLDEESRNDENKVLHDDISTSINHPIQFKHPTHLVTPSEILMANTSSEINHITEQKSEGDINVQDVVMNTDSRNEELEVKVVGETRFSQSSDVGSHEDLRNFVSENKEKSFYSQASDLGIEMARECRALSPETYVVEESRQFDGAGGSEVLRQPSTAEQEIHDSVKEVSTKVVDSTATVSVQQTLSSSAKAKKQKGKNNQASGPSSPSPFNSTDSSHEVGASSSIPSLESVFSQVLAMQESINQLVNVQKDMQKQMTVVVASPVTKEGKRLEAALGKHTEKAVKANADALWARCQEENVKQEKLSRERTQQIVNLITNCLNKDLPSMVEKAVKKELGTVSQAVARTIAPTIEKAVSAAITEAFQKGVADKAVSQLEKSINTKLEATVARQIQAQFQTSGKQALQETLKTSLESSVVPAFEMSCRSMFEQVDATFQKGMAEHASAALQQFDSAHSPLALTLRDAINSASSMTQTLSGELADGHRKLLALAVSGASSKTANPLVGQLSNGPLGGLHEKIEAPLDPTKELSRLVAERKYEEAFTAALQRSDVSIVSWLCSQVDLPGILAMIPLPLSQGVLLSLLQQLACDIGTDTPRKLSWMRDVLTAINPTDQMIAVHVRPIFEQVYQIMNHQRSLPTTTAPEHSTIRLIIHVINSMMMTCK</sequence>
<feature type="domain" description="Enhancer of mRNA-decapping protein 4 C-terminal" evidence="12">
    <location>
        <begin position="1365"/>
        <end position="1467"/>
    </location>
</feature>
<keyword evidence="7" id="KW-0677">Repeat</keyword>
<keyword evidence="14" id="KW-1185">Reference proteome</keyword>
<dbReference type="InterPro" id="IPR045152">
    <property type="entry name" value="EDC4-like"/>
</dbReference>
<keyword evidence="8" id="KW-0175">Coiled coil</keyword>
<feature type="region of interest" description="Disordered" evidence="10">
    <location>
        <begin position="1"/>
        <end position="208"/>
    </location>
</feature>
<dbReference type="Pfam" id="PF16529">
    <property type="entry name" value="Ge1_WD40"/>
    <property type="match status" value="1"/>
</dbReference>
<feature type="repeat" description="WD" evidence="9">
    <location>
        <begin position="476"/>
        <end position="509"/>
    </location>
</feature>
<dbReference type="SMART" id="SM00320">
    <property type="entry name" value="WD40"/>
    <property type="match status" value="3"/>
</dbReference>
<feature type="region of interest" description="Disordered" evidence="10">
    <location>
        <begin position="975"/>
        <end position="1001"/>
    </location>
</feature>
<dbReference type="InterPro" id="IPR015943">
    <property type="entry name" value="WD40/YVTN_repeat-like_dom_sf"/>
</dbReference>
<dbReference type="GO" id="GO:0000932">
    <property type="term" value="C:P-body"/>
    <property type="evidence" value="ECO:0007669"/>
    <property type="project" value="UniProtKB-SubCell"/>
</dbReference>
<dbReference type="InterPro" id="IPR049404">
    <property type="entry name" value="EDC4_C"/>
</dbReference>
<keyword evidence="5 9" id="KW-0853">WD repeat</keyword>
<feature type="region of interest" description="Disordered" evidence="10">
    <location>
        <begin position="794"/>
        <end position="813"/>
    </location>
</feature>
<feature type="compositionally biased region" description="Pro residues" evidence="10">
    <location>
        <begin position="23"/>
        <end position="36"/>
    </location>
</feature>
<dbReference type="FunFam" id="1.10.220.100:FF:000001">
    <property type="entry name" value="Enhancer of mRNA-decapping protein 4"/>
    <property type="match status" value="1"/>
</dbReference>
<organism evidence="13 14">
    <name type="scientific">Oldenlandia corymbosa var. corymbosa</name>
    <dbReference type="NCBI Taxonomy" id="529605"/>
    <lineage>
        <taxon>Eukaryota</taxon>
        <taxon>Viridiplantae</taxon>
        <taxon>Streptophyta</taxon>
        <taxon>Embryophyta</taxon>
        <taxon>Tracheophyta</taxon>
        <taxon>Spermatophyta</taxon>
        <taxon>Magnoliopsida</taxon>
        <taxon>eudicotyledons</taxon>
        <taxon>Gunneridae</taxon>
        <taxon>Pentapetalae</taxon>
        <taxon>asterids</taxon>
        <taxon>lamiids</taxon>
        <taxon>Gentianales</taxon>
        <taxon>Rubiaceae</taxon>
        <taxon>Rubioideae</taxon>
        <taxon>Spermacoceae</taxon>
        <taxon>Hedyotis-Oldenlandia complex</taxon>
        <taxon>Oldenlandia</taxon>
    </lineage>
</organism>
<dbReference type="Pfam" id="PF21289">
    <property type="entry name" value="EDC4_C"/>
    <property type="match status" value="1"/>
</dbReference>
<evidence type="ECO:0000259" key="12">
    <source>
        <dbReference type="Pfam" id="PF21289"/>
    </source>
</evidence>
<evidence type="ECO:0000256" key="7">
    <source>
        <dbReference type="ARBA" id="ARBA00022737"/>
    </source>
</evidence>
<dbReference type="InterPro" id="IPR032401">
    <property type="entry name" value="EDC4_WD40"/>
</dbReference>
<feature type="domain" description="Enhancer of mRNA-decapping protein 4 WD40 repeat region" evidence="11">
    <location>
        <begin position="310"/>
        <end position="621"/>
    </location>
</feature>
<dbReference type="FunFam" id="2.130.10.10:FF:000232">
    <property type="entry name" value="enhancer of mRNA-decapping protein 4"/>
    <property type="match status" value="1"/>
</dbReference>
<comment type="similarity">
    <text evidence="2">Belongs to the WD repeat EDC4 family.</text>
</comment>
<feature type="region of interest" description="Disordered" evidence="10">
    <location>
        <begin position="1018"/>
        <end position="1058"/>
    </location>
</feature>
<feature type="compositionally biased region" description="Low complexity" evidence="10">
    <location>
        <begin position="37"/>
        <end position="66"/>
    </location>
</feature>
<comment type="subcellular location">
    <subcellularLocation>
        <location evidence="1">Cytoplasm</location>
        <location evidence="1">P-body</location>
    </subcellularLocation>
</comment>
<accession>A0AAV1C045</accession>
<evidence type="ECO:0000256" key="9">
    <source>
        <dbReference type="PROSITE-ProRule" id="PRU00221"/>
    </source>
</evidence>
<protein>
    <submittedName>
        <fullName evidence="13">OLC1v1022386C1</fullName>
    </submittedName>
</protein>
<feature type="compositionally biased region" description="Pro residues" evidence="10">
    <location>
        <begin position="161"/>
        <end position="170"/>
    </location>
</feature>
<feature type="compositionally biased region" description="Low complexity" evidence="10">
    <location>
        <begin position="736"/>
        <end position="747"/>
    </location>
</feature>
<dbReference type="PROSITE" id="PS50082">
    <property type="entry name" value="WD_REPEATS_2"/>
    <property type="match status" value="1"/>
</dbReference>
<gene>
    <name evidence="13" type="ORF">OLC1_LOCUS785</name>
</gene>
<feature type="compositionally biased region" description="Low complexity" evidence="10">
    <location>
        <begin position="179"/>
        <end position="202"/>
    </location>
</feature>
<keyword evidence="3" id="KW-0963">Cytoplasm</keyword>
<dbReference type="SUPFAM" id="SSF50978">
    <property type="entry name" value="WD40 repeat-like"/>
    <property type="match status" value="1"/>
</dbReference>
<feature type="compositionally biased region" description="Polar residues" evidence="10">
    <location>
        <begin position="144"/>
        <end position="160"/>
    </location>
</feature>
<evidence type="ECO:0000256" key="5">
    <source>
        <dbReference type="ARBA" id="ARBA00022574"/>
    </source>
</evidence>
<evidence type="ECO:0000256" key="3">
    <source>
        <dbReference type="ARBA" id="ARBA00022490"/>
    </source>
</evidence>
<dbReference type="PANTHER" id="PTHR15598">
    <property type="entry name" value="ENHANCER OF MRNA-DECAPPING PROTEIN 4"/>
    <property type="match status" value="1"/>
</dbReference>
<evidence type="ECO:0000259" key="11">
    <source>
        <dbReference type="Pfam" id="PF16529"/>
    </source>
</evidence>
<evidence type="ECO:0000313" key="14">
    <source>
        <dbReference type="Proteomes" id="UP001161247"/>
    </source>
</evidence>
<feature type="compositionally biased region" description="Low complexity" evidence="10">
    <location>
        <begin position="1033"/>
        <end position="1050"/>
    </location>
</feature>
<dbReference type="GO" id="GO:0031087">
    <property type="term" value="P:deadenylation-independent decapping of nuclear-transcribed mRNA"/>
    <property type="evidence" value="ECO:0007669"/>
    <property type="project" value="InterPro"/>
</dbReference>
<dbReference type="Gene3D" id="1.10.220.100">
    <property type="entry name" value="conserved c-terminal region of ge- 1"/>
    <property type="match status" value="1"/>
</dbReference>
<feature type="region of interest" description="Disordered" evidence="10">
    <location>
        <begin position="819"/>
        <end position="843"/>
    </location>
</feature>
<name>A0AAV1C045_OLDCO</name>
<proteinExistence type="inferred from homology"/>
<dbReference type="Proteomes" id="UP001161247">
    <property type="component" value="Chromosome 1"/>
</dbReference>
<dbReference type="InterPro" id="IPR001680">
    <property type="entry name" value="WD40_rpt"/>
</dbReference>
<evidence type="ECO:0000256" key="2">
    <source>
        <dbReference type="ARBA" id="ARBA00009639"/>
    </source>
</evidence>